<dbReference type="EMBL" id="NKYE01000014">
    <property type="protein sequence ID" value="OZM71280.1"/>
    <property type="molecule type" value="Genomic_DNA"/>
</dbReference>
<comment type="caution">
    <text evidence="1">The sequence shown here is derived from an EMBL/GenBank/DDBJ whole genome shotgun (WGS) entry which is preliminary data.</text>
</comment>
<dbReference type="OrthoDB" id="5193826at2"/>
<accession>A0A263CYN7</accession>
<protein>
    <submittedName>
        <fullName evidence="1">Uncharacterized protein</fullName>
    </submittedName>
</protein>
<gene>
    <name evidence="1" type="ORF">CFN78_21030</name>
</gene>
<organism evidence="1 2">
    <name type="scientific">Amycolatopsis antarctica</name>
    <dbReference type="NCBI Taxonomy" id="1854586"/>
    <lineage>
        <taxon>Bacteria</taxon>
        <taxon>Bacillati</taxon>
        <taxon>Actinomycetota</taxon>
        <taxon>Actinomycetes</taxon>
        <taxon>Pseudonocardiales</taxon>
        <taxon>Pseudonocardiaceae</taxon>
        <taxon>Amycolatopsis</taxon>
    </lineage>
</organism>
<sequence>MTRIRLNEDTKPSSALAVVRETCEVRGYHWEQTEPLTAVASEDGRPVRGVAVGVSQRLRVAVRLDESKHRLVLSQETLGAAYIAAGGPIIYVRLARRFGKLVTAVREDLAAATLL</sequence>
<dbReference type="InParanoid" id="A0A263CYN7"/>
<dbReference type="Proteomes" id="UP000242444">
    <property type="component" value="Unassembled WGS sequence"/>
</dbReference>
<evidence type="ECO:0000313" key="1">
    <source>
        <dbReference type="EMBL" id="OZM71280.1"/>
    </source>
</evidence>
<name>A0A263CYN7_9PSEU</name>
<reference evidence="1 2" key="1">
    <citation type="submission" date="2017-07" db="EMBL/GenBank/DDBJ databases">
        <title>Amycolatopsis antarcticus sp. nov., isolated from the surface of an Antarcticus brown macroalga.</title>
        <authorList>
            <person name="Wang J."/>
            <person name="Leiva S."/>
            <person name="Huang J."/>
            <person name="Huang Y."/>
        </authorList>
    </citation>
    <scope>NUCLEOTIDE SEQUENCE [LARGE SCALE GENOMIC DNA]</scope>
    <source>
        <strain evidence="1 2">AU-G6</strain>
    </source>
</reference>
<proteinExistence type="predicted"/>
<keyword evidence="2" id="KW-1185">Reference proteome</keyword>
<dbReference type="AlphaFoldDB" id="A0A263CYN7"/>
<dbReference type="RefSeq" id="WP_094864583.1">
    <property type="nucleotide sequence ID" value="NZ_NKYE01000014.1"/>
</dbReference>
<evidence type="ECO:0000313" key="2">
    <source>
        <dbReference type="Proteomes" id="UP000242444"/>
    </source>
</evidence>